<dbReference type="EMBL" id="JAYKXN010000001">
    <property type="protein sequence ID" value="KAK7319114.1"/>
    <property type="molecule type" value="Genomic_DNA"/>
</dbReference>
<dbReference type="Proteomes" id="UP001359559">
    <property type="component" value="Unassembled WGS sequence"/>
</dbReference>
<accession>A0AAN9Q2V3</accession>
<reference evidence="2 3" key="1">
    <citation type="submission" date="2024-01" db="EMBL/GenBank/DDBJ databases">
        <title>The genomes of 5 underutilized Papilionoideae crops provide insights into root nodulation and disease resistance.</title>
        <authorList>
            <person name="Yuan L."/>
        </authorList>
    </citation>
    <scope>NUCLEOTIDE SEQUENCE [LARGE SCALE GENOMIC DNA]</scope>
    <source>
        <strain evidence="2">LY-2023</strain>
        <tissue evidence="2">Leaf</tissue>
    </source>
</reference>
<name>A0AAN9Q2V3_CLITE</name>
<proteinExistence type="predicted"/>
<evidence type="ECO:0000313" key="2">
    <source>
        <dbReference type="EMBL" id="KAK7319114.1"/>
    </source>
</evidence>
<keyword evidence="1" id="KW-0812">Transmembrane</keyword>
<sequence length="167" mass="19060">MISRGRKRVVLLRRVVLLLLPPLRNLFFLILVCDFFERDLFSILRLEGNVFGVRLKDIDSREFVSHLLIRAPESSSPTDSVPLPLRSSLLCLFSFFAAVQFLTPSDGTLIVSDRTLVTGGRKHLQVCEEGFNPISDWYCSGQECHWQQNPLHSQSSQFCFLLSIANF</sequence>
<dbReference type="AlphaFoldDB" id="A0AAN9Q2V3"/>
<organism evidence="2 3">
    <name type="scientific">Clitoria ternatea</name>
    <name type="common">Butterfly pea</name>
    <dbReference type="NCBI Taxonomy" id="43366"/>
    <lineage>
        <taxon>Eukaryota</taxon>
        <taxon>Viridiplantae</taxon>
        <taxon>Streptophyta</taxon>
        <taxon>Embryophyta</taxon>
        <taxon>Tracheophyta</taxon>
        <taxon>Spermatophyta</taxon>
        <taxon>Magnoliopsida</taxon>
        <taxon>eudicotyledons</taxon>
        <taxon>Gunneridae</taxon>
        <taxon>Pentapetalae</taxon>
        <taxon>rosids</taxon>
        <taxon>fabids</taxon>
        <taxon>Fabales</taxon>
        <taxon>Fabaceae</taxon>
        <taxon>Papilionoideae</taxon>
        <taxon>50 kb inversion clade</taxon>
        <taxon>NPAAA clade</taxon>
        <taxon>indigoferoid/millettioid clade</taxon>
        <taxon>Phaseoleae</taxon>
        <taxon>Clitoria</taxon>
    </lineage>
</organism>
<feature type="transmembrane region" description="Helical" evidence="1">
    <location>
        <begin position="12"/>
        <end position="32"/>
    </location>
</feature>
<evidence type="ECO:0000256" key="1">
    <source>
        <dbReference type="SAM" id="Phobius"/>
    </source>
</evidence>
<keyword evidence="3" id="KW-1185">Reference proteome</keyword>
<keyword evidence="1" id="KW-1133">Transmembrane helix</keyword>
<evidence type="ECO:0000313" key="3">
    <source>
        <dbReference type="Proteomes" id="UP001359559"/>
    </source>
</evidence>
<comment type="caution">
    <text evidence="2">The sequence shown here is derived from an EMBL/GenBank/DDBJ whole genome shotgun (WGS) entry which is preliminary data.</text>
</comment>
<protein>
    <submittedName>
        <fullName evidence="2">Uncharacterized protein</fullName>
    </submittedName>
</protein>
<keyword evidence="1" id="KW-0472">Membrane</keyword>
<gene>
    <name evidence="2" type="ORF">RJT34_03827</name>
</gene>